<evidence type="ECO:0000256" key="6">
    <source>
        <dbReference type="SAM" id="MobiDB-lite"/>
    </source>
</evidence>
<protein>
    <submittedName>
        <fullName evidence="7">Interferon alpha inducible protein 27 like 2</fullName>
    </submittedName>
</protein>
<dbReference type="AlphaFoldDB" id="F6R3J6"/>
<dbReference type="Bgee" id="ENSECAG00000005097">
    <property type="expression patterns" value="Expressed in cerebellum and 22 other cell types or tissues"/>
</dbReference>
<dbReference type="Ensembl" id="ENSECAT00000004983.4">
    <property type="protein sequence ID" value="ENSECAP00000003482.4"/>
    <property type="gene ID" value="ENSECAG00000005097.4"/>
</dbReference>
<dbReference type="PANTHER" id="PTHR16932:SF2">
    <property type="entry name" value="INTERFERON ALPHA-INDUCIBLE PROTEIN 27, MITOCHONDRIAL"/>
    <property type="match status" value="1"/>
</dbReference>
<dbReference type="PaxDb" id="9796-ENSECAP00000003482"/>
<comment type="similarity">
    <text evidence="2">Belongs to the IFI6/IFI27 family.</text>
</comment>
<dbReference type="Pfam" id="PF06140">
    <property type="entry name" value="Ifi-6-16"/>
    <property type="match status" value="1"/>
</dbReference>
<feature type="region of interest" description="Disordered" evidence="6">
    <location>
        <begin position="112"/>
        <end position="154"/>
    </location>
</feature>
<evidence type="ECO:0000256" key="1">
    <source>
        <dbReference type="ARBA" id="ARBA00004141"/>
    </source>
</evidence>
<dbReference type="GO" id="GO:0060090">
    <property type="term" value="F:molecular adaptor activity"/>
    <property type="evidence" value="ECO:0000318"/>
    <property type="project" value="GO_Central"/>
</dbReference>
<comment type="subcellular location">
    <subcellularLocation>
        <location evidence="1">Membrane</location>
        <topology evidence="1">Multi-pass membrane protein</topology>
    </subcellularLocation>
</comment>
<dbReference type="InterPro" id="IPR038213">
    <property type="entry name" value="IFI6/IFI27-like_sf"/>
</dbReference>
<keyword evidence="3" id="KW-0812">Transmembrane</keyword>
<keyword evidence="5" id="KW-0472">Membrane</keyword>
<dbReference type="Gene3D" id="6.10.110.10">
    <property type="match status" value="1"/>
</dbReference>
<dbReference type="HOGENOM" id="CLU_142338_4_1_1"/>
<evidence type="ECO:0000256" key="3">
    <source>
        <dbReference type="ARBA" id="ARBA00022692"/>
    </source>
</evidence>
<keyword evidence="4" id="KW-1133">Transmembrane helix</keyword>
<proteinExistence type="inferred from homology"/>
<reference evidence="7" key="2">
    <citation type="submission" date="2025-08" db="UniProtKB">
        <authorList>
            <consortium name="Ensembl"/>
        </authorList>
    </citation>
    <scope>IDENTIFICATION</scope>
    <source>
        <strain evidence="7">Thoroughbred</strain>
    </source>
</reference>
<dbReference type="FunCoup" id="F6R3J6">
    <property type="interactions" value="27"/>
</dbReference>
<dbReference type="GO" id="GO:0031966">
    <property type="term" value="C:mitochondrial membrane"/>
    <property type="evidence" value="ECO:0000318"/>
    <property type="project" value="GO_Central"/>
</dbReference>
<reference evidence="7" key="3">
    <citation type="submission" date="2025-09" db="UniProtKB">
        <authorList>
            <consortium name="Ensembl"/>
        </authorList>
    </citation>
    <scope>IDENTIFICATION</scope>
    <source>
        <strain evidence="7">Thoroughbred</strain>
    </source>
</reference>
<dbReference type="PANTHER" id="PTHR16932">
    <property type="entry name" value="INTERFERON ALPHA-INDUCIBLE PROTEIN 27"/>
    <property type="match status" value="1"/>
</dbReference>
<dbReference type="InterPro" id="IPR009311">
    <property type="entry name" value="IFI6/IFI27-like"/>
</dbReference>
<evidence type="ECO:0000256" key="4">
    <source>
        <dbReference type="ARBA" id="ARBA00022989"/>
    </source>
</evidence>
<organism evidence="7 8">
    <name type="scientific">Equus caballus</name>
    <name type="common">Horse</name>
    <dbReference type="NCBI Taxonomy" id="9796"/>
    <lineage>
        <taxon>Eukaryota</taxon>
        <taxon>Metazoa</taxon>
        <taxon>Chordata</taxon>
        <taxon>Craniata</taxon>
        <taxon>Vertebrata</taxon>
        <taxon>Euteleostomi</taxon>
        <taxon>Mammalia</taxon>
        <taxon>Eutheria</taxon>
        <taxon>Laurasiatheria</taxon>
        <taxon>Perissodactyla</taxon>
        <taxon>Equidae</taxon>
        <taxon>Equus</taxon>
    </lineage>
</organism>
<keyword evidence="8" id="KW-1185">Reference proteome</keyword>
<dbReference type="Proteomes" id="UP000002281">
    <property type="component" value="Chromosome 24"/>
</dbReference>
<name>F6R3J6_HORSE</name>
<accession>F6R3J6</accession>
<evidence type="ECO:0000256" key="5">
    <source>
        <dbReference type="ARBA" id="ARBA00023136"/>
    </source>
</evidence>
<dbReference type="GeneTree" id="ENSGT00940000155018"/>
<evidence type="ECO:0000256" key="2">
    <source>
        <dbReference type="ARBA" id="ARBA00007262"/>
    </source>
</evidence>
<evidence type="ECO:0000313" key="7">
    <source>
        <dbReference type="Ensembl" id="ENSECAP00000003482.4"/>
    </source>
</evidence>
<evidence type="ECO:0000313" key="8">
    <source>
        <dbReference type="Proteomes" id="UP000002281"/>
    </source>
</evidence>
<dbReference type="InParanoid" id="F6R3J6"/>
<reference evidence="7 8" key="1">
    <citation type="journal article" date="2009" name="Science">
        <title>Genome sequence, comparative analysis, and population genetics of the domestic horse.</title>
        <authorList>
            <consortium name="Broad Institute Genome Sequencing Platform"/>
            <consortium name="Broad Institute Whole Genome Assembly Team"/>
            <person name="Wade C.M."/>
            <person name="Giulotto E."/>
            <person name="Sigurdsson S."/>
            <person name="Zoli M."/>
            <person name="Gnerre S."/>
            <person name="Imsland F."/>
            <person name="Lear T.L."/>
            <person name="Adelson D.L."/>
            <person name="Bailey E."/>
            <person name="Bellone R.R."/>
            <person name="Bloecker H."/>
            <person name="Distl O."/>
            <person name="Edgar R.C."/>
            <person name="Garber M."/>
            <person name="Leeb T."/>
            <person name="Mauceli E."/>
            <person name="MacLeod J.N."/>
            <person name="Penedo M.C.T."/>
            <person name="Raison J.M."/>
            <person name="Sharpe T."/>
            <person name="Vogel J."/>
            <person name="Andersson L."/>
            <person name="Antczak D.F."/>
            <person name="Biagi T."/>
            <person name="Binns M.M."/>
            <person name="Chowdhary B.P."/>
            <person name="Coleman S.J."/>
            <person name="Della Valle G."/>
            <person name="Fryc S."/>
            <person name="Guerin G."/>
            <person name="Hasegawa T."/>
            <person name="Hill E.W."/>
            <person name="Jurka J."/>
            <person name="Kiialainen A."/>
            <person name="Lindgren G."/>
            <person name="Liu J."/>
            <person name="Magnani E."/>
            <person name="Mickelson J.R."/>
            <person name="Murray J."/>
            <person name="Nergadze S.G."/>
            <person name="Onofrio R."/>
            <person name="Pedroni S."/>
            <person name="Piras M.F."/>
            <person name="Raudsepp T."/>
            <person name="Rocchi M."/>
            <person name="Roeed K.H."/>
            <person name="Ryder O.A."/>
            <person name="Searle S."/>
            <person name="Skow L."/>
            <person name="Swinburne J.E."/>
            <person name="Syvaenen A.C."/>
            <person name="Tozaki T."/>
            <person name="Valberg S.J."/>
            <person name="Vaudin M."/>
            <person name="White J.R."/>
            <person name="Zody M.C."/>
            <person name="Lander E.S."/>
            <person name="Lindblad-Toh K."/>
        </authorList>
    </citation>
    <scope>NUCLEOTIDE SEQUENCE [LARGE SCALE GENOMIC DNA]</scope>
    <source>
        <strain evidence="7 8">Thoroughbred</strain>
    </source>
</reference>
<sequence>MIKRAAAAAIGGALAVGAVPLVLGAMGFTGAGIAASSIAAKMMSAAAIANGGGVAPGSLVAVLQSVVPSILCPKWSPRGCQYLEEGPGAAGLSTSSNILLASAGSTFGALLGGSKKVPPPSAPGAPKAEGDQPGENVSQVKPPEAPLRSEKPEK</sequence>
<dbReference type="GO" id="GO:0097193">
    <property type="term" value="P:intrinsic apoptotic signaling pathway"/>
    <property type="evidence" value="ECO:0000318"/>
    <property type="project" value="GO_Central"/>
</dbReference>
<dbReference type="STRING" id="9796.ENSECAP00000003482"/>